<protein>
    <submittedName>
        <fullName evidence="2">Uncharacterized protein</fullName>
    </submittedName>
</protein>
<accession>A0ABS7PRH5</accession>
<comment type="caution">
    <text evidence="2">The sequence shown here is derived from an EMBL/GenBank/DDBJ whole genome shotgun (WGS) entry which is preliminary data.</text>
</comment>
<feature type="compositionally biased region" description="Basic and acidic residues" evidence="1">
    <location>
        <begin position="93"/>
        <end position="109"/>
    </location>
</feature>
<dbReference type="Proteomes" id="UP000706039">
    <property type="component" value="Unassembled WGS sequence"/>
</dbReference>
<organism evidence="2 3">
    <name type="scientific">Sphingomonas colocasiae</name>
    <dbReference type="NCBI Taxonomy" id="1848973"/>
    <lineage>
        <taxon>Bacteria</taxon>
        <taxon>Pseudomonadati</taxon>
        <taxon>Pseudomonadota</taxon>
        <taxon>Alphaproteobacteria</taxon>
        <taxon>Sphingomonadales</taxon>
        <taxon>Sphingomonadaceae</taxon>
        <taxon>Sphingomonas</taxon>
    </lineage>
</organism>
<evidence type="ECO:0000256" key="1">
    <source>
        <dbReference type="SAM" id="MobiDB-lite"/>
    </source>
</evidence>
<keyword evidence="3" id="KW-1185">Reference proteome</keyword>
<feature type="compositionally biased region" description="Acidic residues" evidence="1">
    <location>
        <begin position="69"/>
        <end position="78"/>
    </location>
</feature>
<dbReference type="RefSeq" id="WP_222991044.1">
    <property type="nucleotide sequence ID" value="NZ_JAINVV010000008.1"/>
</dbReference>
<reference evidence="2 3" key="1">
    <citation type="submission" date="2021-08" db="EMBL/GenBank/DDBJ databases">
        <authorList>
            <person name="Tuo L."/>
        </authorList>
    </citation>
    <scope>NUCLEOTIDE SEQUENCE [LARGE SCALE GENOMIC DNA]</scope>
    <source>
        <strain evidence="2 3">JCM 31229</strain>
    </source>
</reference>
<gene>
    <name evidence="2" type="ORF">K7G82_16670</name>
</gene>
<dbReference type="EMBL" id="JAINVV010000008">
    <property type="protein sequence ID" value="MBY8823940.1"/>
    <property type="molecule type" value="Genomic_DNA"/>
</dbReference>
<proteinExistence type="predicted"/>
<feature type="region of interest" description="Disordered" evidence="1">
    <location>
        <begin position="61"/>
        <end position="109"/>
    </location>
</feature>
<sequence length="259" mass="28008">MTVYRFGRLALALCAPLLLLGCILTPGKFTSTLSINADRSFAFTYKGEVIAVDMANEMSKGLSSGSSDSDSESIEETEPDKKDSLFTPTALQQDEKTDEKAEAAKSKAETEAKNRAIADALSKEAGYRSVQYVGDGKFVIDYAIKGTLDHNFVYPYNVDAEIIFPFIAIELRANGAVRMKAPAFGNEKNGGDKSMGMGGMGEDKASRLREGTFTLDTDAEIISQNNEDGVQTVNGRKTIVWKVTPLSQSAPTAVLKMTK</sequence>
<name>A0ABS7PRH5_9SPHN</name>
<dbReference type="PROSITE" id="PS51257">
    <property type="entry name" value="PROKAR_LIPOPROTEIN"/>
    <property type="match status" value="1"/>
</dbReference>
<evidence type="ECO:0000313" key="2">
    <source>
        <dbReference type="EMBL" id="MBY8823940.1"/>
    </source>
</evidence>
<evidence type="ECO:0000313" key="3">
    <source>
        <dbReference type="Proteomes" id="UP000706039"/>
    </source>
</evidence>